<evidence type="ECO:0000313" key="1">
    <source>
        <dbReference type="EMBL" id="QHT29099.1"/>
    </source>
</evidence>
<reference evidence="1" key="1">
    <citation type="journal article" date="2020" name="Nature">
        <title>Giant virus diversity and host interactions through global metagenomics.</title>
        <authorList>
            <person name="Schulz F."/>
            <person name="Roux S."/>
            <person name="Paez-Espino D."/>
            <person name="Jungbluth S."/>
            <person name="Walsh D.A."/>
            <person name="Denef V.J."/>
            <person name="McMahon K.D."/>
            <person name="Konstantinidis K.T."/>
            <person name="Eloe-Fadrosh E.A."/>
            <person name="Kyrpides N.C."/>
            <person name="Woyke T."/>
        </authorList>
    </citation>
    <scope>NUCLEOTIDE SEQUENCE</scope>
    <source>
        <strain evidence="1">GVMAG-M-3300001351-8</strain>
    </source>
</reference>
<name>A0A6C0ELD0_9ZZZZ</name>
<protein>
    <submittedName>
        <fullName evidence="1">Uncharacterized protein</fullName>
    </submittedName>
</protein>
<dbReference type="AlphaFoldDB" id="A0A6C0ELD0"/>
<dbReference type="EMBL" id="MN738868">
    <property type="protein sequence ID" value="QHT29099.1"/>
    <property type="molecule type" value="Genomic_DNA"/>
</dbReference>
<accession>A0A6C0ELD0</accession>
<sequence>MDNLYRKNIKNNTVMEKVNTQVARKVYYYAGSGVIKRSFESDWTVVNPAAS</sequence>
<organism evidence="1">
    <name type="scientific">viral metagenome</name>
    <dbReference type="NCBI Taxonomy" id="1070528"/>
    <lineage>
        <taxon>unclassified sequences</taxon>
        <taxon>metagenomes</taxon>
        <taxon>organismal metagenomes</taxon>
    </lineage>
</organism>
<proteinExistence type="predicted"/>